<dbReference type="RefSeq" id="WP_258223510.1">
    <property type="nucleotide sequence ID" value="NZ_CP066701.1"/>
</dbReference>
<proteinExistence type="predicted"/>
<sequence length="43" mass="4858">MTKQREKGYSQKGKPTADTTKQTIAAEELNKAIHPTNRQNSEQ</sequence>
<dbReference type="AlphaFoldDB" id="A0A150KMB0"/>
<dbReference type="PATRIC" id="fig|46224.3.peg.170"/>
<comment type="caution">
    <text evidence="2">The sequence shown here is derived from an EMBL/GenBank/DDBJ whole genome shotgun (WGS) entry which is preliminary data.</text>
</comment>
<evidence type="ECO:0000256" key="1">
    <source>
        <dbReference type="SAM" id="MobiDB-lite"/>
    </source>
</evidence>
<dbReference type="GeneID" id="80426273"/>
<reference evidence="2 3" key="1">
    <citation type="submission" date="2016-01" db="EMBL/GenBank/DDBJ databases">
        <title>Genome Sequences of Twelve Sporeforming Bacillus Species Isolated from Foods.</title>
        <authorList>
            <person name="Berendsen E.M."/>
            <person name="Wells-Bennik M.H."/>
            <person name="Krawcyk A.O."/>
            <person name="De Jong A."/>
            <person name="Holsappel S."/>
            <person name="Eijlander R.T."/>
            <person name="Kuipers O.P."/>
        </authorList>
    </citation>
    <scope>NUCLEOTIDE SEQUENCE [LARGE SCALE GENOMIC DNA]</scope>
    <source>
        <strain evidence="2 3">B4102</strain>
    </source>
</reference>
<dbReference type="STRING" id="46224.B4102_1429"/>
<name>A0A150KMB0_9BACI</name>
<protein>
    <submittedName>
        <fullName evidence="2">Uncharacterized protein</fullName>
    </submittedName>
</protein>
<dbReference type="Proteomes" id="UP000075666">
    <property type="component" value="Unassembled WGS sequence"/>
</dbReference>
<feature type="region of interest" description="Disordered" evidence="1">
    <location>
        <begin position="1"/>
        <end position="43"/>
    </location>
</feature>
<evidence type="ECO:0000313" key="3">
    <source>
        <dbReference type="Proteomes" id="UP000075666"/>
    </source>
</evidence>
<keyword evidence="3" id="KW-1185">Reference proteome</keyword>
<evidence type="ECO:0000313" key="2">
    <source>
        <dbReference type="EMBL" id="KYC95158.1"/>
    </source>
</evidence>
<organism evidence="2 3">
    <name type="scientific">Heyndrickxia sporothermodurans</name>
    <dbReference type="NCBI Taxonomy" id="46224"/>
    <lineage>
        <taxon>Bacteria</taxon>
        <taxon>Bacillati</taxon>
        <taxon>Bacillota</taxon>
        <taxon>Bacilli</taxon>
        <taxon>Bacillales</taxon>
        <taxon>Bacillaceae</taxon>
        <taxon>Heyndrickxia</taxon>
    </lineage>
</organism>
<accession>A0A150KMB0</accession>
<dbReference type="EMBL" id="LQYN01000097">
    <property type="protein sequence ID" value="KYC95158.1"/>
    <property type="molecule type" value="Genomic_DNA"/>
</dbReference>
<gene>
    <name evidence="2" type="ORF">B4102_1429</name>
</gene>